<gene>
    <name evidence="2" type="ORF">CERSUDRAFT_96872</name>
</gene>
<protein>
    <submittedName>
        <fullName evidence="2">Uncharacterized protein</fullName>
    </submittedName>
</protein>
<name>M2R962_CERS8</name>
<feature type="compositionally biased region" description="Basic and acidic residues" evidence="1">
    <location>
        <begin position="99"/>
        <end position="117"/>
    </location>
</feature>
<feature type="region of interest" description="Disordered" evidence="1">
    <location>
        <begin position="46"/>
        <end position="121"/>
    </location>
</feature>
<keyword evidence="3" id="KW-1185">Reference proteome</keyword>
<dbReference type="Proteomes" id="UP000016930">
    <property type="component" value="Unassembled WGS sequence"/>
</dbReference>
<evidence type="ECO:0000256" key="1">
    <source>
        <dbReference type="SAM" id="MobiDB-lite"/>
    </source>
</evidence>
<dbReference type="HOGENOM" id="CLU_1677654_0_0_1"/>
<proteinExistence type="predicted"/>
<evidence type="ECO:0000313" key="3">
    <source>
        <dbReference type="Proteomes" id="UP000016930"/>
    </source>
</evidence>
<accession>M2R962</accession>
<dbReference type="AlphaFoldDB" id="M2R962"/>
<dbReference type="STRING" id="914234.M2R962"/>
<reference evidence="2 3" key="1">
    <citation type="journal article" date="2012" name="Proc. Natl. Acad. Sci. U.S.A.">
        <title>Comparative genomics of Ceriporiopsis subvermispora and Phanerochaete chrysosporium provide insight into selective ligninolysis.</title>
        <authorList>
            <person name="Fernandez-Fueyo E."/>
            <person name="Ruiz-Duenas F.J."/>
            <person name="Ferreira P."/>
            <person name="Floudas D."/>
            <person name="Hibbett D.S."/>
            <person name="Canessa P."/>
            <person name="Larrondo L.F."/>
            <person name="James T.Y."/>
            <person name="Seelenfreund D."/>
            <person name="Lobos S."/>
            <person name="Polanco R."/>
            <person name="Tello M."/>
            <person name="Honda Y."/>
            <person name="Watanabe T."/>
            <person name="Watanabe T."/>
            <person name="Ryu J.S."/>
            <person name="Kubicek C.P."/>
            <person name="Schmoll M."/>
            <person name="Gaskell J."/>
            <person name="Hammel K.E."/>
            <person name="St John F.J."/>
            <person name="Vanden Wymelenberg A."/>
            <person name="Sabat G."/>
            <person name="Splinter BonDurant S."/>
            <person name="Syed K."/>
            <person name="Yadav J.S."/>
            <person name="Doddapaneni H."/>
            <person name="Subramanian V."/>
            <person name="Lavin J.L."/>
            <person name="Oguiza J.A."/>
            <person name="Perez G."/>
            <person name="Pisabarro A.G."/>
            <person name="Ramirez L."/>
            <person name="Santoyo F."/>
            <person name="Master E."/>
            <person name="Coutinho P.M."/>
            <person name="Henrissat B."/>
            <person name="Lombard V."/>
            <person name="Magnuson J.K."/>
            <person name="Kuees U."/>
            <person name="Hori C."/>
            <person name="Igarashi K."/>
            <person name="Samejima M."/>
            <person name="Held B.W."/>
            <person name="Barry K.W."/>
            <person name="LaButti K.M."/>
            <person name="Lapidus A."/>
            <person name="Lindquist E.A."/>
            <person name="Lucas S.M."/>
            <person name="Riley R."/>
            <person name="Salamov A.A."/>
            <person name="Hoffmeister D."/>
            <person name="Schwenk D."/>
            <person name="Hadar Y."/>
            <person name="Yarden O."/>
            <person name="de Vries R.P."/>
            <person name="Wiebenga A."/>
            <person name="Stenlid J."/>
            <person name="Eastwood D."/>
            <person name="Grigoriev I.V."/>
            <person name="Berka R.M."/>
            <person name="Blanchette R.A."/>
            <person name="Kersten P."/>
            <person name="Martinez A.T."/>
            <person name="Vicuna R."/>
            <person name="Cullen D."/>
        </authorList>
    </citation>
    <scope>NUCLEOTIDE SEQUENCE [LARGE SCALE GENOMIC DNA]</scope>
    <source>
        <strain evidence="2 3">B</strain>
    </source>
</reference>
<evidence type="ECO:0000313" key="2">
    <source>
        <dbReference type="EMBL" id="EMD34957.1"/>
    </source>
</evidence>
<dbReference type="EMBL" id="KB445801">
    <property type="protein sequence ID" value="EMD34957.1"/>
    <property type="molecule type" value="Genomic_DNA"/>
</dbReference>
<sequence length="157" mass="16994">MRKHQRQATFSEYPVSNSDEEGPTVAPPPPATVYHHTQYSILPSGVSASSSFDVIPDMLGDTPASHGGPDSPQTSPVKESPLDDPDPPAYGIDGINPDDFPKGHDLNLPRARTHGDDPFGTWIPEIDKWLAEIMRLEGRGHFSQDKCSGCGVNEAAY</sequence>
<feature type="compositionally biased region" description="Polar residues" evidence="1">
    <location>
        <begin position="7"/>
        <end position="17"/>
    </location>
</feature>
<organism evidence="2 3">
    <name type="scientific">Ceriporiopsis subvermispora (strain B)</name>
    <name type="common">White-rot fungus</name>
    <name type="synonym">Gelatoporia subvermispora</name>
    <dbReference type="NCBI Taxonomy" id="914234"/>
    <lineage>
        <taxon>Eukaryota</taxon>
        <taxon>Fungi</taxon>
        <taxon>Dikarya</taxon>
        <taxon>Basidiomycota</taxon>
        <taxon>Agaricomycotina</taxon>
        <taxon>Agaricomycetes</taxon>
        <taxon>Polyporales</taxon>
        <taxon>Gelatoporiaceae</taxon>
        <taxon>Gelatoporia</taxon>
    </lineage>
</organism>
<feature type="region of interest" description="Disordered" evidence="1">
    <location>
        <begin position="1"/>
        <end position="34"/>
    </location>
</feature>